<evidence type="ECO:0000259" key="1">
    <source>
        <dbReference type="Pfam" id="PF14399"/>
    </source>
</evidence>
<proteinExistence type="predicted"/>
<sequence>MSRVLLDYPHRGAGHCGSGALRDLLDWAGLGWDGPPDEGLVFGLGGGLGFAYLRVPGLVPPVYMVGRGGDLEVDLLARLGATVDLRRTDDRVLGWQWVRDELDAGRPVMVWADIAELPYLRVRLQMSRHDIVVIGYDDDEQVAYVVDNDREGVQSVPYEALARARSSQAFPEPTRHATFATTWPQHLPDLADVAADAFAASAESMRTGGADLVDRSLLPEGSISGTGLAGVQSLADDVGTWADMLDETTLESALRALPVFVEKAGTGGGLFRRLQAASCHDIATRTGSAASRAAGEAYDRCAQAWSELGTVAVADGPLTTRARNAAAAARALPTLEQAAAEALQVAAEELRPVS</sequence>
<name>A0A6J7FKE0_9ZZZZ</name>
<dbReference type="AlphaFoldDB" id="A0A6J7FKE0"/>
<accession>A0A6J7FKE0</accession>
<organism evidence="3">
    <name type="scientific">freshwater metagenome</name>
    <dbReference type="NCBI Taxonomy" id="449393"/>
    <lineage>
        <taxon>unclassified sequences</taxon>
        <taxon>metagenomes</taxon>
        <taxon>ecological metagenomes</taxon>
    </lineage>
</organism>
<protein>
    <submittedName>
        <fullName evidence="3">Unannotated protein</fullName>
    </submittedName>
</protein>
<feature type="domain" description="Butirosin biosynthesis protein H N-terminal" evidence="1">
    <location>
        <begin position="15"/>
        <end position="148"/>
    </location>
</feature>
<evidence type="ECO:0000313" key="3">
    <source>
        <dbReference type="EMBL" id="CAB4895916.1"/>
    </source>
</evidence>
<gene>
    <name evidence="3" type="ORF">UFOPK3609_00009</name>
</gene>
<dbReference type="Pfam" id="PF14399">
    <property type="entry name" value="BtrH_N"/>
    <property type="match status" value="1"/>
</dbReference>
<dbReference type="Pfam" id="PF16169">
    <property type="entry name" value="DUF4872"/>
    <property type="match status" value="1"/>
</dbReference>
<reference evidence="3" key="1">
    <citation type="submission" date="2020-05" db="EMBL/GenBank/DDBJ databases">
        <authorList>
            <person name="Chiriac C."/>
            <person name="Salcher M."/>
            <person name="Ghai R."/>
            <person name="Kavagutti S V."/>
        </authorList>
    </citation>
    <scope>NUCLEOTIDE SEQUENCE</scope>
</reference>
<dbReference type="InterPro" id="IPR026935">
    <property type="entry name" value="BtrH_N"/>
</dbReference>
<evidence type="ECO:0000259" key="2">
    <source>
        <dbReference type="Pfam" id="PF16169"/>
    </source>
</evidence>
<dbReference type="Gene3D" id="3.90.70.10">
    <property type="entry name" value="Cysteine proteinases"/>
    <property type="match status" value="1"/>
</dbReference>
<dbReference type="InterPro" id="IPR032369">
    <property type="entry name" value="DUF4872"/>
</dbReference>
<dbReference type="EMBL" id="CAFBMQ010000001">
    <property type="protein sequence ID" value="CAB4895916.1"/>
    <property type="molecule type" value="Genomic_DNA"/>
</dbReference>
<feature type="domain" description="DUF4872" evidence="2">
    <location>
        <begin position="159"/>
        <end position="343"/>
    </location>
</feature>